<dbReference type="SMART" id="SM00116">
    <property type="entry name" value="CBS"/>
    <property type="match status" value="2"/>
</dbReference>
<evidence type="ECO:0000256" key="2">
    <source>
        <dbReference type="PROSITE-ProRule" id="PRU00703"/>
    </source>
</evidence>
<proteinExistence type="predicted"/>
<reference evidence="4 5" key="1">
    <citation type="submission" date="2017-11" db="EMBL/GenBank/DDBJ databases">
        <title>Genomic Encyclopedia of Archaeal and Bacterial Type Strains, Phase II (KMG-II): From Individual Species to Whole Genera.</title>
        <authorList>
            <person name="Goeker M."/>
        </authorList>
    </citation>
    <scope>NUCLEOTIDE SEQUENCE [LARGE SCALE GENOMIC DNA]</scope>
    <source>
        <strain evidence="4 5">DSM 29128</strain>
    </source>
</reference>
<name>A0A2M8W0B4_9RHOB</name>
<dbReference type="InterPro" id="IPR000644">
    <property type="entry name" value="CBS_dom"/>
</dbReference>
<dbReference type="Pfam" id="PF00571">
    <property type="entry name" value="CBS"/>
    <property type="match status" value="2"/>
</dbReference>
<dbReference type="AlphaFoldDB" id="A0A2M8W0B4"/>
<dbReference type="InterPro" id="IPR046342">
    <property type="entry name" value="CBS_dom_sf"/>
</dbReference>
<sequence length="132" mass="14524">MTTGQRVADYMVVDLITLSPETEINRAMHVLLDHRISGAPVVDKNGDLVGVLSKKDCLKAALEASYYREWGGTVAQHMSKDVETLDAGTDIVAATKAFLNNTYRRFPVIEEGQLVGQISRADVLRAMSENWG</sequence>
<dbReference type="RefSeq" id="WP_100369371.1">
    <property type="nucleotide sequence ID" value="NZ_PGTY01000004.1"/>
</dbReference>
<dbReference type="CDD" id="cd04629">
    <property type="entry name" value="CBS_pair_bac"/>
    <property type="match status" value="1"/>
</dbReference>
<dbReference type="Proteomes" id="UP000228531">
    <property type="component" value="Unassembled WGS sequence"/>
</dbReference>
<feature type="domain" description="CBS" evidence="3">
    <location>
        <begin position="78"/>
        <end position="132"/>
    </location>
</feature>
<dbReference type="Gene3D" id="3.10.580.10">
    <property type="entry name" value="CBS-domain"/>
    <property type="match status" value="1"/>
</dbReference>
<keyword evidence="1 2" id="KW-0129">CBS domain</keyword>
<evidence type="ECO:0000256" key="1">
    <source>
        <dbReference type="ARBA" id="ARBA00023122"/>
    </source>
</evidence>
<dbReference type="InterPro" id="IPR044729">
    <property type="entry name" value="CBS_bac"/>
</dbReference>
<dbReference type="InterPro" id="IPR051257">
    <property type="entry name" value="Diverse_CBS-Domain"/>
</dbReference>
<organism evidence="4 5">
    <name type="scientific">Yoonia maricola</name>
    <dbReference type="NCBI Taxonomy" id="420999"/>
    <lineage>
        <taxon>Bacteria</taxon>
        <taxon>Pseudomonadati</taxon>
        <taxon>Pseudomonadota</taxon>
        <taxon>Alphaproteobacteria</taxon>
        <taxon>Rhodobacterales</taxon>
        <taxon>Paracoccaceae</taxon>
        <taxon>Yoonia</taxon>
    </lineage>
</organism>
<evidence type="ECO:0000313" key="5">
    <source>
        <dbReference type="Proteomes" id="UP000228531"/>
    </source>
</evidence>
<gene>
    <name evidence="4" type="ORF">BC777_3422</name>
</gene>
<accession>A0A2M8W0B4</accession>
<dbReference type="PANTHER" id="PTHR43080:SF26">
    <property type="entry name" value="REGULATORY PROTEIN"/>
    <property type="match status" value="1"/>
</dbReference>
<dbReference type="SUPFAM" id="SSF54631">
    <property type="entry name" value="CBS-domain pair"/>
    <property type="match status" value="1"/>
</dbReference>
<comment type="caution">
    <text evidence="4">The sequence shown here is derived from an EMBL/GenBank/DDBJ whole genome shotgun (WGS) entry which is preliminary data.</text>
</comment>
<dbReference type="PANTHER" id="PTHR43080">
    <property type="entry name" value="CBS DOMAIN-CONTAINING PROTEIN CBSX3, MITOCHONDRIAL"/>
    <property type="match status" value="1"/>
</dbReference>
<keyword evidence="5" id="KW-1185">Reference proteome</keyword>
<protein>
    <submittedName>
        <fullName evidence="4">CBS domain protein</fullName>
    </submittedName>
</protein>
<dbReference type="EMBL" id="PGTY01000004">
    <property type="protein sequence ID" value="PJI84364.1"/>
    <property type="molecule type" value="Genomic_DNA"/>
</dbReference>
<dbReference type="PROSITE" id="PS51371">
    <property type="entry name" value="CBS"/>
    <property type="match status" value="2"/>
</dbReference>
<dbReference type="OrthoDB" id="9783590at2"/>
<feature type="domain" description="CBS" evidence="3">
    <location>
        <begin position="11"/>
        <end position="69"/>
    </location>
</feature>
<evidence type="ECO:0000259" key="3">
    <source>
        <dbReference type="PROSITE" id="PS51371"/>
    </source>
</evidence>
<evidence type="ECO:0000313" key="4">
    <source>
        <dbReference type="EMBL" id="PJI84364.1"/>
    </source>
</evidence>